<evidence type="ECO:0000256" key="1">
    <source>
        <dbReference type="PROSITE-ProRule" id="PRU00169"/>
    </source>
</evidence>
<gene>
    <name evidence="4" type="ORF">SAMN03080598_03503</name>
</gene>
<dbReference type="PROSITE" id="PS50930">
    <property type="entry name" value="HTH_LYTTR"/>
    <property type="match status" value="1"/>
</dbReference>
<dbReference type="PANTHER" id="PTHR37299">
    <property type="entry name" value="TRANSCRIPTIONAL REGULATOR-RELATED"/>
    <property type="match status" value="1"/>
</dbReference>
<dbReference type="GO" id="GO:0000156">
    <property type="term" value="F:phosphorelay response regulator activity"/>
    <property type="evidence" value="ECO:0007669"/>
    <property type="project" value="InterPro"/>
</dbReference>
<dbReference type="Pfam" id="PF04397">
    <property type="entry name" value="LytTR"/>
    <property type="match status" value="1"/>
</dbReference>
<dbReference type="Pfam" id="PF00072">
    <property type="entry name" value="Response_reg"/>
    <property type="match status" value="1"/>
</dbReference>
<dbReference type="SMART" id="SM00448">
    <property type="entry name" value="REC"/>
    <property type="match status" value="1"/>
</dbReference>
<dbReference type="RefSeq" id="WP_235010077.1">
    <property type="nucleotide sequence ID" value="NZ_FNVR01000027.1"/>
</dbReference>
<proteinExistence type="predicted"/>
<dbReference type="InterPro" id="IPR001789">
    <property type="entry name" value="Sig_transdc_resp-reg_receiver"/>
</dbReference>
<evidence type="ECO:0000313" key="5">
    <source>
        <dbReference type="Proteomes" id="UP000236736"/>
    </source>
</evidence>
<dbReference type="Gene3D" id="3.40.50.2300">
    <property type="match status" value="1"/>
</dbReference>
<keyword evidence="5" id="KW-1185">Reference proteome</keyword>
<accession>A0A1H5ZG72</accession>
<sequence>MIIKAIAIDDESPALELLRKFVENVPFVHLEKTFTDPKEGLKYVFDHQPDLIFLDINMPALSGLEVAKIIQPLGKSFIFTTAHSDFAIQSYELQALDYLLKPFSFERFLTALNRAFQEIVRKKGEETSVFIKDSYDWVRVNLNEINFIKSDGNLLFIHTKTKTLSTRMTIPEILAILPKESMMRIHKSYVINLREVEKLEKHQVTIDHQTIPVANSHRESLENRLLKKS</sequence>
<reference evidence="5" key="1">
    <citation type="submission" date="2016-10" db="EMBL/GenBank/DDBJ databases">
        <authorList>
            <person name="Varghese N."/>
            <person name="Submissions S."/>
        </authorList>
    </citation>
    <scope>NUCLEOTIDE SEQUENCE [LARGE SCALE GENOMIC DNA]</scope>
    <source>
        <strain evidence="5">DSM 17298</strain>
    </source>
</reference>
<evidence type="ECO:0000259" key="3">
    <source>
        <dbReference type="PROSITE" id="PS50930"/>
    </source>
</evidence>
<feature type="domain" description="Response regulatory" evidence="2">
    <location>
        <begin position="4"/>
        <end position="116"/>
    </location>
</feature>
<dbReference type="InterPro" id="IPR046947">
    <property type="entry name" value="LytR-like"/>
</dbReference>
<dbReference type="EMBL" id="FNVR01000027">
    <property type="protein sequence ID" value="SEG35469.1"/>
    <property type="molecule type" value="Genomic_DNA"/>
</dbReference>
<feature type="modified residue" description="4-aspartylphosphate" evidence="1">
    <location>
        <position position="55"/>
    </location>
</feature>
<dbReference type="Gene3D" id="2.40.50.1020">
    <property type="entry name" value="LytTr DNA-binding domain"/>
    <property type="match status" value="1"/>
</dbReference>
<dbReference type="GO" id="GO:0003677">
    <property type="term" value="F:DNA binding"/>
    <property type="evidence" value="ECO:0007669"/>
    <property type="project" value="InterPro"/>
</dbReference>
<evidence type="ECO:0000313" key="4">
    <source>
        <dbReference type="EMBL" id="SEG35469.1"/>
    </source>
</evidence>
<protein>
    <submittedName>
        <fullName evidence="4">Two component transcriptional regulator, LytTR family</fullName>
    </submittedName>
</protein>
<dbReference type="Proteomes" id="UP000236736">
    <property type="component" value="Unassembled WGS sequence"/>
</dbReference>
<feature type="domain" description="HTH LytTR-type" evidence="3">
    <location>
        <begin position="138"/>
        <end position="227"/>
    </location>
</feature>
<dbReference type="SMART" id="SM00850">
    <property type="entry name" value="LytTR"/>
    <property type="match status" value="1"/>
</dbReference>
<dbReference type="PROSITE" id="PS50110">
    <property type="entry name" value="RESPONSE_REGULATORY"/>
    <property type="match status" value="1"/>
</dbReference>
<dbReference type="SUPFAM" id="SSF52172">
    <property type="entry name" value="CheY-like"/>
    <property type="match status" value="1"/>
</dbReference>
<dbReference type="InterPro" id="IPR011006">
    <property type="entry name" value="CheY-like_superfamily"/>
</dbReference>
<keyword evidence="1" id="KW-0597">Phosphoprotein</keyword>
<evidence type="ECO:0000259" key="2">
    <source>
        <dbReference type="PROSITE" id="PS50110"/>
    </source>
</evidence>
<dbReference type="STRING" id="1120964.GCA_001313265_06486"/>
<organism evidence="4 5">
    <name type="scientific">Algoriphagus boritolerans DSM 17298 = JCM 18970</name>
    <dbReference type="NCBI Taxonomy" id="1120964"/>
    <lineage>
        <taxon>Bacteria</taxon>
        <taxon>Pseudomonadati</taxon>
        <taxon>Bacteroidota</taxon>
        <taxon>Cytophagia</taxon>
        <taxon>Cytophagales</taxon>
        <taxon>Cyclobacteriaceae</taxon>
        <taxon>Algoriphagus</taxon>
    </lineage>
</organism>
<dbReference type="InterPro" id="IPR007492">
    <property type="entry name" value="LytTR_DNA-bd_dom"/>
</dbReference>
<dbReference type="PANTHER" id="PTHR37299:SF1">
    <property type="entry name" value="STAGE 0 SPORULATION PROTEIN A HOMOLOG"/>
    <property type="match status" value="1"/>
</dbReference>
<dbReference type="AlphaFoldDB" id="A0A1H5ZG72"/>
<name>A0A1H5ZG72_9BACT</name>